<dbReference type="CDD" id="cd06445">
    <property type="entry name" value="ATase"/>
    <property type="match status" value="1"/>
</dbReference>
<dbReference type="GO" id="GO:0006281">
    <property type="term" value="P:DNA repair"/>
    <property type="evidence" value="ECO:0007669"/>
    <property type="project" value="UniProtKB-KW"/>
</dbReference>
<dbReference type="AlphaFoldDB" id="A0A4R5Q8T3"/>
<dbReference type="GO" id="GO:0032259">
    <property type="term" value="P:methylation"/>
    <property type="evidence" value="ECO:0007669"/>
    <property type="project" value="UniProtKB-KW"/>
</dbReference>
<keyword evidence="2 8" id="KW-0489">Methyltransferase</keyword>
<evidence type="ECO:0000256" key="2">
    <source>
        <dbReference type="ARBA" id="ARBA00022603"/>
    </source>
</evidence>
<dbReference type="InterPro" id="IPR014048">
    <property type="entry name" value="MethylDNA_cys_MeTrfase_DNA-bd"/>
</dbReference>
<organism evidence="8 9">
    <name type="scientific">Dankookia rubra</name>
    <dbReference type="NCBI Taxonomy" id="1442381"/>
    <lineage>
        <taxon>Bacteria</taxon>
        <taxon>Pseudomonadati</taxon>
        <taxon>Pseudomonadota</taxon>
        <taxon>Alphaproteobacteria</taxon>
        <taxon>Acetobacterales</taxon>
        <taxon>Roseomonadaceae</taxon>
        <taxon>Dankookia</taxon>
    </lineage>
</organism>
<dbReference type="InterPro" id="IPR001497">
    <property type="entry name" value="MethylDNA_cys_MeTrfase_AS"/>
</dbReference>
<dbReference type="Gene3D" id="1.10.10.10">
    <property type="entry name" value="Winged helix-like DNA-binding domain superfamily/Winged helix DNA-binding domain"/>
    <property type="match status" value="1"/>
</dbReference>
<dbReference type="PANTHER" id="PTHR10815">
    <property type="entry name" value="METHYLATED-DNA--PROTEIN-CYSTEINE METHYLTRANSFERASE"/>
    <property type="match status" value="1"/>
</dbReference>
<keyword evidence="4" id="KW-0227">DNA damage</keyword>
<dbReference type="InterPro" id="IPR036631">
    <property type="entry name" value="MGMT_N_sf"/>
</dbReference>
<proteinExistence type="predicted"/>
<dbReference type="NCBIfam" id="TIGR00589">
    <property type="entry name" value="ogt"/>
    <property type="match status" value="1"/>
</dbReference>
<dbReference type="PANTHER" id="PTHR10815:SF14">
    <property type="entry name" value="BIFUNCTIONAL TRANSCRIPTIONAL ACTIVATOR_DNA REPAIR ENZYME ADA"/>
    <property type="match status" value="1"/>
</dbReference>
<dbReference type="Gene3D" id="3.30.160.70">
    <property type="entry name" value="Methylated DNA-protein cysteine methyltransferase domain"/>
    <property type="match status" value="1"/>
</dbReference>
<evidence type="ECO:0000256" key="1">
    <source>
        <dbReference type="ARBA" id="ARBA00001286"/>
    </source>
</evidence>
<dbReference type="EC" id="2.1.1.63" evidence="8"/>
<keyword evidence="5" id="KW-0234">DNA repair</keyword>
<dbReference type="SUPFAM" id="SSF46767">
    <property type="entry name" value="Methylated DNA-protein cysteine methyltransferase, C-terminal domain"/>
    <property type="match status" value="1"/>
</dbReference>
<dbReference type="EMBL" id="SMSJ01000069">
    <property type="protein sequence ID" value="TDH59370.1"/>
    <property type="molecule type" value="Genomic_DNA"/>
</dbReference>
<dbReference type="PROSITE" id="PS00374">
    <property type="entry name" value="MGMT"/>
    <property type="match status" value="1"/>
</dbReference>
<evidence type="ECO:0000256" key="6">
    <source>
        <dbReference type="ARBA" id="ARBA00049348"/>
    </source>
</evidence>
<evidence type="ECO:0000259" key="7">
    <source>
        <dbReference type="Pfam" id="PF01035"/>
    </source>
</evidence>
<dbReference type="InterPro" id="IPR036217">
    <property type="entry name" value="MethylDNA_cys_MeTrfase_DNAb"/>
</dbReference>
<evidence type="ECO:0000256" key="4">
    <source>
        <dbReference type="ARBA" id="ARBA00022763"/>
    </source>
</evidence>
<dbReference type="OrthoDB" id="9802228at2"/>
<evidence type="ECO:0000313" key="9">
    <source>
        <dbReference type="Proteomes" id="UP000295096"/>
    </source>
</evidence>
<accession>A0A4R5Q8T3</accession>
<dbReference type="InterPro" id="IPR036388">
    <property type="entry name" value="WH-like_DNA-bd_sf"/>
</dbReference>
<dbReference type="RefSeq" id="WP_133291838.1">
    <property type="nucleotide sequence ID" value="NZ_SMSJ01000069.1"/>
</dbReference>
<dbReference type="Pfam" id="PF01035">
    <property type="entry name" value="DNA_binding_1"/>
    <property type="match status" value="1"/>
</dbReference>
<protein>
    <submittedName>
        <fullName evidence="8">Methylated-DNA--[protein]-cysteine S-methyltransferase</fullName>
        <ecNumber evidence="8">2.1.1.63</ecNumber>
    </submittedName>
</protein>
<evidence type="ECO:0000256" key="5">
    <source>
        <dbReference type="ARBA" id="ARBA00023204"/>
    </source>
</evidence>
<dbReference type="SUPFAM" id="SSF53155">
    <property type="entry name" value="Methylated DNA-protein cysteine methyltransferase domain"/>
    <property type="match status" value="1"/>
</dbReference>
<evidence type="ECO:0000256" key="3">
    <source>
        <dbReference type="ARBA" id="ARBA00022679"/>
    </source>
</evidence>
<name>A0A4R5Q8T3_9PROT</name>
<comment type="catalytic activity">
    <reaction evidence="1">
        <text>a 4-O-methyl-thymidine in DNA + L-cysteinyl-[protein] = a thymidine in DNA + S-methyl-L-cysteinyl-[protein]</text>
        <dbReference type="Rhea" id="RHEA:53428"/>
        <dbReference type="Rhea" id="RHEA-COMP:10131"/>
        <dbReference type="Rhea" id="RHEA-COMP:10132"/>
        <dbReference type="Rhea" id="RHEA-COMP:13555"/>
        <dbReference type="Rhea" id="RHEA-COMP:13556"/>
        <dbReference type="ChEBI" id="CHEBI:29950"/>
        <dbReference type="ChEBI" id="CHEBI:82612"/>
        <dbReference type="ChEBI" id="CHEBI:137386"/>
        <dbReference type="ChEBI" id="CHEBI:137387"/>
        <dbReference type="EC" id="2.1.1.63"/>
    </reaction>
</comment>
<sequence length="175" mass="18336">MDAMTHDPANETLCFGYGETKLGLVLVALSGRGVAAILLGDEPPALRRELAAACPGVRLIEDDDRLSGTVAKVVALIASPGRKLDLPLDLRGSELELAVWEALRGIPSGETRTYGALAKGLAVPATAQEVGAACAANRLAVAVPCHRVVKADGSISGYRWGVQRKRRLLNMEGVA</sequence>
<comment type="caution">
    <text evidence="8">The sequence shown here is derived from an EMBL/GenBank/DDBJ whole genome shotgun (WGS) entry which is preliminary data.</text>
</comment>
<dbReference type="Proteomes" id="UP000295096">
    <property type="component" value="Unassembled WGS sequence"/>
</dbReference>
<gene>
    <name evidence="8" type="ORF">E2C06_27795</name>
</gene>
<feature type="domain" description="Methylated-DNA-[protein]-cysteine S-methyltransferase DNA binding" evidence="7">
    <location>
        <begin position="96"/>
        <end position="174"/>
    </location>
</feature>
<dbReference type="GO" id="GO:0003908">
    <property type="term" value="F:methylated-DNA-[protein]-cysteine S-methyltransferase activity"/>
    <property type="evidence" value="ECO:0007669"/>
    <property type="project" value="UniProtKB-EC"/>
</dbReference>
<comment type="catalytic activity">
    <reaction evidence="6">
        <text>a 6-O-methyl-2'-deoxyguanosine in DNA + L-cysteinyl-[protein] = S-methyl-L-cysteinyl-[protein] + a 2'-deoxyguanosine in DNA</text>
        <dbReference type="Rhea" id="RHEA:24000"/>
        <dbReference type="Rhea" id="RHEA-COMP:10131"/>
        <dbReference type="Rhea" id="RHEA-COMP:10132"/>
        <dbReference type="Rhea" id="RHEA-COMP:11367"/>
        <dbReference type="Rhea" id="RHEA-COMP:11368"/>
        <dbReference type="ChEBI" id="CHEBI:29950"/>
        <dbReference type="ChEBI" id="CHEBI:82612"/>
        <dbReference type="ChEBI" id="CHEBI:85445"/>
        <dbReference type="ChEBI" id="CHEBI:85448"/>
        <dbReference type="EC" id="2.1.1.63"/>
    </reaction>
</comment>
<keyword evidence="9" id="KW-1185">Reference proteome</keyword>
<reference evidence="8 9" key="1">
    <citation type="journal article" date="2016" name="J. Microbiol.">
        <title>Dankookia rubra gen. nov., sp. nov., an alphaproteobacterium isolated from sediment of a shallow stream.</title>
        <authorList>
            <person name="Kim W.H."/>
            <person name="Kim D.H."/>
            <person name="Kang K."/>
            <person name="Ahn T.Y."/>
        </authorList>
    </citation>
    <scope>NUCLEOTIDE SEQUENCE [LARGE SCALE GENOMIC DNA]</scope>
    <source>
        <strain evidence="8 9">JCM30602</strain>
    </source>
</reference>
<keyword evidence="3 8" id="KW-0808">Transferase</keyword>
<evidence type="ECO:0000313" key="8">
    <source>
        <dbReference type="EMBL" id="TDH59370.1"/>
    </source>
</evidence>